<name>A0ABU0SM60_9ACTN</name>
<protein>
    <recommendedName>
        <fullName evidence="3">Class I SAM-dependent methyltransferase</fullName>
    </recommendedName>
</protein>
<proteinExistence type="predicted"/>
<keyword evidence="2" id="KW-1185">Reference proteome</keyword>
<dbReference type="RefSeq" id="WP_307519927.1">
    <property type="nucleotide sequence ID" value="NZ_JAUSZI010000002.1"/>
</dbReference>
<accession>A0ABU0SM60</accession>
<comment type="caution">
    <text evidence="1">The sequence shown here is derived from an EMBL/GenBank/DDBJ whole genome shotgun (WGS) entry which is preliminary data.</text>
</comment>
<reference evidence="1 2" key="1">
    <citation type="submission" date="2023-07" db="EMBL/GenBank/DDBJ databases">
        <title>Comparative genomics of wheat-associated soil bacteria to identify genetic determinants of phenazine resistance.</title>
        <authorList>
            <person name="Mouncey N."/>
        </authorList>
    </citation>
    <scope>NUCLEOTIDE SEQUENCE [LARGE SCALE GENOMIC DNA]</scope>
    <source>
        <strain evidence="1 2">V2I4</strain>
    </source>
</reference>
<evidence type="ECO:0000313" key="1">
    <source>
        <dbReference type="EMBL" id="MDQ1024650.1"/>
    </source>
</evidence>
<dbReference type="Proteomes" id="UP001230328">
    <property type="component" value="Unassembled WGS sequence"/>
</dbReference>
<evidence type="ECO:0000313" key="2">
    <source>
        <dbReference type="Proteomes" id="UP001230328"/>
    </source>
</evidence>
<dbReference type="InterPro" id="IPR029063">
    <property type="entry name" value="SAM-dependent_MTases_sf"/>
</dbReference>
<organism evidence="1 2">
    <name type="scientific">Streptomyces umbrinus</name>
    <dbReference type="NCBI Taxonomy" id="67370"/>
    <lineage>
        <taxon>Bacteria</taxon>
        <taxon>Bacillati</taxon>
        <taxon>Actinomycetota</taxon>
        <taxon>Actinomycetes</taxon>
        <taxon>Kitasatosporales</taxon>
        <taxon>Streptomycetaceae</taxon>
        <taxon>Streptomyces</taxon>
        <taxon>Streptomyces phaeochromogenes group</taxon>
    </lineage>
</organism>
<evidence type="ECO:0008006" key="3">
    <source>
        <dbReference type="Google" id="ProtNLM"/>
    </source>
</evidence>
<sequence length="242" mass="26443">MPDKLDDLRRFYRPRRDSEPNLYEIWEQGQARGDSVTPSTYSALYRKWIHDKLVTALEDHGTSRLLSLGSGNAVVEKDILDDGYEVLAVDALDEAVALARSKGITAQREDVTTWAPSAVWPVTYADGLLGHLYTSAVGLSGLMARIRLWLTDGTGRGTLIISNDSPQNGEPVQAAPGVPGFHWLSGAYLRDEALASGFSEVTVEFFAYERPLSGERIRAVVTATAGERPGDSLRGGNHADQR</sequence>
<gene>
    <name evidence="1" type="ORF">QF035_002232</name>
</gene>
<dbReference type="SUPFAM" id="SSF53335">
    <property type="entry name" value="S-adenosyl-L-methionine-dependent methyltransferases"/>
    <property type="match status" value="1"/>
</dbReference>
<dbReference type="Gene3D" id="3.40.50.150">
    <property type="entry name" value="Vaccinia Virus protein VP39"/>
    <property type="match status" value="1"/>
</dbReference>
<dbReference type="EMBL" id="JAUSZI010000002">
    <property type="protein sequence ID" value="MDQ1024650.1"/>
    <property type="molecule type" value="Genomic_DNA"/>
</dbReference>